<dbReference type="PROSITE" id="PS50994">
    <property type="entry name" value="INTEGRASE"/>
    <property type="match status" value="1"/>
</dbReference>
<dbReference type="InterPro" id="IPR002514">
    <property type="entry name" value="Transposase_8"/>
</dbReference>
<name>A0ABV0BZ92_9SPHI</name>
<dbReference type="Pfam" id="PF13683">
    <property type="entry name" value="rve_3"/>
    <property type="match status" value="1"/>
</dbReference>
<dbReference type="Pfam" id="PF01527">
    <property type="entry name" value="HTH_Tnp_1"/>
    <property type="match status" value="1"/>
</dbReference>
<reference evidence="3 4" key="1">
    <citation type="submission" date="2024-04" db="EMBL/GenBank/DDBJ databases">
        <title>WGS of bacteria from Torrens River.</title>
        <authorList>
            <person name="Wyrsch E.R."/>
            <person name="Drigo B."/>
        </authorList>
    </citation>
    <scope>NUCLEOTIDE SEQUENCE [LARGE SCALE GENOMIC DNA]</scope>
    <source>
        <strain evidence="3 4">TWI391</strain>
    </source>
</reference>
<sequence>MKKTRFTETQILRALKDGEEGRKTDDICRELEISKATFYNWKSRYGGMEASDVKRLKELEEENARLKKMFAELSMNHDILKEVITKKGLGLRQQKQLTQEIVLDHGLSVAGACKLTGMCRSQYYYVSKKDDSAVMAALDDLSSKHPVYGFRKLYAYLRREGKPWNHKKVYRVYKLLNMNKKRRVKRRLPVREKQPLEQQVSINQKWSMDFMSDSLASGNRFRTFNVMDDCSREILCIEVATSISSVRVTRALEQIIDWRGKPLCLRVDNGPEFTSHHFDLWCKSQGIAIQFIQPGNPMQNGYIERFNRSYRKEILDAYLFFNLAEVREHTQIWMHEYNNNRPHEGLGNLTPTELSKNIRHKQQINKLVT</sequence>
<dbReference type="InterPro" id="IPR009057">
    <property type="entry name" value="Homeodomain-like_sf"/>
</dbReference>
<proteinExistence type="predicted"/>
<dbReference type="SUPFAM" id="SSF53098">
    <property type="entry name" value="Ribonuclease H-like"/>
    <property type="match status" value="1"/>
</dbReference>
<evidence type="ECO:0000313" key="3">
    <source>
        <dbReference type="EMBL" id="MEN5379358.1"/>
    </source>
</evidence>
<dbReference type="InterPro" id="IPR001584">
    <property type="entry name" value="Integrase_cat-core"/>
</dbReference>
<evidence type="ECO:0000313" key="4">
    <source>
        <dbReference type="Proteomes" id="UP001409291"/>
    </source>
</evidence>
<dbReference type="InterPro" id="IPR025948">
    <property type="entry name" value="HTH-like_dom"/>
</dbReference>
<dbReference type="Pfam" id="PF13276">
    <property type="entry name" value="HTH_21"/>
    <property type="match status" value="1"/>
</dbReference>
<dbReference type="PANTHER" id="PTHR47515:SF2">
    <property type="entry name" value="INTEGRASE CORE DOMAIN PROTEIN"/>
    <property type="match status" value="1"/>
</dbReference>
<accession>A0ABV0BZ92</accession>
<dbReference type="RefSeq" id="WP_346582125.1">
    <property type="nucleotide sequence ID" value="NZ_JBDJLH010000002.1"/>
</dbReference>
<gene>
    <name evidence="3" type="ORF">ABE541_18980</name>
</gene>
<dbReference type="SUPFAM" id="SSF46689">
    <property type="entry name" value="Homeodomain-like"/>
    <property type="match status" value="1"/>
</dbReference>
<keyword evidence="1" id="KW-0175">Coiled coil</keyword>
<dbReference type="NCBIfam" id="NF033516">
    <property type="entry name" value="transpos_IS3"/>
    <property type="match status" value="1"/>
</dbReference>
<keyword evidence="4" id="KW-1185">Reference proteome</keyword>
<dbReference type="InterPro" id="IPR012337">
    <property type="entry name" value="RNaseH-like_sf"/>
</dbReference>
<organism evidence="3 4">
    <name type="scientific">Sphingobacterium kitahiroshimense</name>
    <dbReference type="NCBI Taxonomy" id="470446"/>
    <lineage>
        <taxon>Bacteria</taxon>
        <taxon>Pseudomonadati</taxon>
        <taxon>Bacteroidota</taxon>
        <taxon>Sphingobacteriia</taxon>
        <taxon>Sphingobacteriales</taxon>
        <taxon>Sphingobacteriaceae</taxon>
        <taxon>Sphingobacterium</taxon>
    </lineage>
</organism>
<feature type="coiled-coil region" evidence="1">
    <location>
        <begin position="49"/>
        <end position="76"/>
    </location>
</feature>
<evidence type="ECO:0000256" key="1">
    <source>
        <dbReference type="SAM" id="Coils"/>
    </source>
</evidence>
<dbReference type="PANTHER" id="PTHR47515">
    <property type="entry name" value="LOW CALCIUM RESPONSE LOCUS PROTEIN T"/>
    <property type="match status" value="1"/>
</dbReference>
<protein>
    <submittedName>
        <fullName evidence="3">IS3 family transposase</fullName>
    </submittedName>
</protein>
<feature type="domain" description="Integrase catalytic" evidence="2">
    <location>
        <begin position="191"/>
        <end position="359"/>
    </location>
</feature>
<dbReference type="Gene3D" id="3.30.420.10">
    <property type="entry name" value="Ribonuclease H-like superfamily/Ribonuclease H"/>
    <property type="match status" value="1"/>
</dbReference>
<dbReference type="Proteomes" id="UP001409291">
    <property type="component" value="Unassembled WGS sequence"/>
</dbReference>
<dbReference type="InterPro" id="IPR036397">
    <property type="entry name" value="RNaseH_sf"/>
</dbReference>
<dbReference type="EMBL" id="JBDJNQ010000010">
    <property type="protein sequence ID" value="MEN5379358.1"/>
    <property type="molecule type" value="Genomic_DNA"/>
</dbReference>
<comment type="caution">
    <text evidence="3">The sequence shown here is derived from an EMBL/GenBank/DDBJ whole genome shotgun (WGS) entry which is preliminary data.</text>
</comment>
<dbReference type="InterPro" id="IPR048020">
    <property type="entry name" value="Transpos_IS3"/>
</dbReference>
<evidence type="ECO:0000259" key="2">
    <source>
        <dbReference type="PROSITE" id="PS50994"/>
    </source>
</evidence>